<dbReference type="InterPro" id="IPR036388">
    <property type="entry name" value="WH-like_DNA-bd_sf"/>
</dbReference>
<accession>A0ABS5IZ45</accession>
<gene>
    <name evidence="7" type="ORF">KE626_13030</name>
</gene>
<dbReference type="EMBL" id="JAGTXB010000005">
    <property type="protein sequence ID" value="MBS0028235.1"/>
    <property type="molecule type" value="Genomic_DNA"/>
</dbReference>
<dbReference type="Gene3D" id="1.10.10.10">
    <property type="entry name" value="Winged helix-like DNA-binding domain superfamily/Winged helix DNA-binding domain"/>
    <property type="match status" value="1"/>
</dbReference>
<dbReference type="PANTHER" id="PTHR43133">
    <property type="entry name" value="RNA POLYMERASE ECF-TYPE SIGMA FACTO"/>
    <property type="match status" value="1"/>
</dbReference>
<evidence type="ECO:0000313" key="8">
    <source>
        <dbReference type="Proteomes" id="UP000676386"/>
    </source>
</evidence>
<evidence type="ECO:0000256" key="1">
    <source>
        <dbReference type="ARBA" id="ARBA00010641"/>
    </source>
</evidence>
<evidence type="ECO:0000256" key="4">
    <source>
        <dbReference type="ARBA" id="ARBA00023163"/>
    </source>
</evidence>
<dbReference type="InterPro" id="IPR014327">
    <property type="entry name" value="RNA_pol_sigma70_bacteroid"/>
</dbReference>
<proteinExistence type="inferred from homology"/>
<evidence type="ECO:0000256" key="2">
    <source>
        <dbReference type="ARBA" id="ARBA00023015"/>
    </source>
</evidence>
<dbReference type="NCBIfam" id="TIGR02985">
    <property type="entry name" value="Sig70_bacteroi1"/>
    <property type="match status" value="1"/>
</dbReference>
<dbReference type="NCBIfam" id="TIGR02937">
    <property type="entry name" value="sigma70-ECF"/>
    <property type="match status" value="1"/>
</dbReference>
<dbReference type="InterPro" id="IPR039425">
    <property type="entry name" value="RNA_pol_sigma-70-like"/>
</dbReference>
<evidence type="ECO:0000256" key="3">
    <source>
        <dbReference type="ARBA" id="ARBA00023082"/>
    </source>
</evidence>
<dbReference type="InterPro" id="IPR013324">
    <property type="entry name" value="RNA_pol_sigma_r3/r4-like"/>
</dbReference>
<dbReference type="InterPro" id="IPR014284">
    <property type="entry name" value="RNA_pol_sigma-70_dom"/>
</dbReference>
<dbReference type="SUPFAM" id="SSF88946">
    <property type="entry name" value="Sigma2 domain of RNA polymerase sigma factors"/>
    <property type="match status" value="1"/>
</dbReference>
<dbReference type="Pfam" id="PF08281">
    <property type="entry name" value="Sigma70_r4_2"/>
    <property type="match status" value="1"/>
</dbReference>
<dbReference type="SUPFAM" id="SSF88659">
    <property type="entry name" value="Sigma3 and sigma4 domains of RNA polymerase sigma factors"/>
    <property type="match status" value="1"/>
</dbReference>
<dbReference type="InterPro" id="IPR013249">
    <property type="entry name" value="RNA_pol_sigma70_r4_t2"/>
</dbReference>
<name>A0ABS5IZ45_9BACT</name>
<dbReference type="InterPro" id="IPR007627">
    <property type="entry name" value="RNA_pol_sigma70_r2"/>
</dbReference>
<dbReference type="InterPro" id="IPR013325">
    <property type="entry name" value="RNA_pol_sigma_r2"/>
</dbReference>
<sequence>MSNKVEHNEQQLLLRIARGDGRAFREFYNAHWNNVYTIALLYLKDALAAQDAVQDVFEKFWTSRTSLQHIDNPGGYLYVTTRNYLISRLRKKAAEYDYNMEMILHIPEQGPSPDRLLYIKEVAEAIERAVSALPVQQKKVFQLSRNQEIPLREVASQLNISYTTAREYMSLALKSIRKYLVAHLNELPVIVALFLL</sequence>
<reference evidence="7 8" key="1">
    <citation type="submission" date="2021-04" db="EMBL/GenBank/DDBJ databases">
        <title>Chitinophaga sp. nov., isolated from the rhizosphere soil.</title>
        <authorList>
            <person name="He S."/>
        </authorList>
    </citation>
    <scope>NUCLEOTIDE SEQUENCE [LARGE SCALE GENOMIC DNA]</scope>
    <source>
        <strain evidence="7 8">2R12</strain>
    </source>
</reference>
<dbReference type="Proteomes" id="UP000676386">
    <property type="component" value="Unassembled WGS sequence"/>
</dbReference>
<keyword evidence="3" id="KW-0731">Sigma factor</keyword>
<evidence type="ECO:0000259" key="5">
    <source>
        <dbReference type="Pfam" id="PF04542"/>
    </source>
</evidence>
<keyword evidence="2" id="KW-0805">Transcription regulation</keyword>
<organism evidence="7 8">
    <name type="scientific">Chitinophaga hostae</name>
    <dbReference type="NCBI Taxonomy" id="2831022"/>
    <lineage>
        <taxon>Bacteria</taxon>
        <taxon>Pseudomonadati</taxon>
        <taxon>Bacteroidota</taxon>
        <taxon>Chitinophagia</taxon>
        <taxon>Chitinophagales</taxon>
        <taxon>Chitinophagaceae</taxon>
        <taxon>Chitinophaga</taxon>
    </lineage>
</organism>
<comment type="similarity">
    <text evidence="1">Belongs to the sigma-70 factor family. ECF subfamily.</text>
</comment>
<protein>
    <submittedName>
        <fullName evidence="7">RNA polymerase sigma-70 factor</fullName>
    </submittedName>
</protein>
<keyword evidence="8" id="KW-1185">Reference proteome</keyword>
<dbReference type="Pfam" id="PF04542">
    <property type="entry name" value="Sigma70_r2"/>
    <property type="match status" value="1"/>
</dbReference>
<feature type="domain" description="RNA polymerase sigma factor 70 region 4 type 2" evidence="6">
    <location>
        <begin position="124"/>
        <end position="175"/>
    </location>
</feature>
<dbReference type="Gene3D" id="1.10.1740.10">
    <property type="match status" value="1"/>
</dbReference>
<comment type="caution">
    <text evidence="7">The sequence shown here is derived from an EMBL/GenBank/DDBJ whole genome shotgun (WGS) entry which is preliminary data.</text>
</comment>
<evidence type="ECO:0000259" key="6">
    <source>
        <dbReference type="Pfam" id="PF08281"/>
    </source>
</evidence>
<feature type="domain" description="RNA polymerase sigma-70 region 2" evidence="5">
    <location>
        <begin position="28"/>
        <end position="93"/>
    </location>
</feature>
<dbReference type="PANTHER" id="PTHR43133:SF46">
    <property type="entry name" value="RNA POLYMERASE SIGMA-70 FACTOR ECF SUBFAMILY"/>
    <property type="match status" value="1"/>
</dbReference>
<keyword evidence="4" id="KW-0804">Transcription</keyword>
<evidence type="ECO:0000313" key="7">
    <source>
        <dbReference type="EMBL" id="MBS0028235.1"/>
    </source>
</evidence>
<dbReference type="RefSeq" id="WP_211973338.1">
    <property type="nucleotide sequence ID" value="NZ_CBFHAM010000090.1"/>
</dbReference>